<feature type="transmembrane region" description="Helical" evidence="8">
    <location>
        <begin position="305"/>
        <end position="322"/>
    </location>
</feature>
<dbReference type="PANTHER" id="PTHR33908:SF11">
    <property type="entry name" value="MEMBRANE PROTEIN"/>
    <property type="match status" value="1"/>
</dbReference>
<proteinExistence type="predicted"/>
<evidence type="ECO:0000256" key="4">
    <source>
        <dbReference type="ARBA" id="ARBA00022679"/>
    </source>
</evidence>
<feature type="transmembrane region" description="Helical" evidence="8">
    <location>
        <begin position="274"/>
        <end position="293"/>
    </location>
</feature>
<comment type="subcellular location">
    <subcellularLocation>
        <location evidence="1">Cell membrane</location>
        <topology evidence="1">Multi-pass membrane protein</topology>
    </subcellularLocation>
</comment>
<keyword evidence="5 8" id="KW-0812">Transmembrane</keyword>
<keyword evidence="2" id="KW-1003">Cell membrane</keyword>
<feature type="transmembrane region" description="Helical" evidence="8">
    <location>
        <begin position="202"/>
        <end position="219"/>
    </location>
</feature>
<gene>
    <name evidence="10" type="ORF">HUW48_07605</name>
</gene>
<sequence>MKFSLQNNQYWVLWLLWLVATILNSTKAFHIDDTFHIEAAQWIERHPFKPMSGLIFWSNGYAPIYTYNQPPLYFYFLAVIGHFFSYSEFVLHLFQSGFTFLAIIYFYKLTQIVVPKHALLTTCFLVLNPAFLVNQNVMVDIPLLSLHLLFIYLLIKPSFKNEWLRYGFAASILSLALLLKYTSLPLLIVLAAHPIITKKFKYLATILLPLGVLALWSGFNISEFGSIHLNRPTSSLTLLGVALNLMAFIVCLGAITPFSLLFVAGFTNKYRKNFGFLAFITIPLFIALVVLTYFDFIPEREAKRILWMCSFANGFTLLYLLLDTQPLVRIFFTTAKSINQPYHLLYLWLVVISGFIIFFAPFTATWHVLLIMPAIIILGTNLIDYASQKLKVITIVFTGTFSLLLGASDWIYANTYRTQAYAIKSKLLPENTTWSVGFWGWQWYNKKAGIKPYVAGKSKVKPHDYFVIPANIAPPKVVDTATLKQVDEIIVKSNFCTFFSCSNFPGMYSSDYANPP</sequence>
<keyword evidence="4 10" id="KW-0808">Transferase</keyword>
<reference evidence="10 11" key="1">
    <citation type="submission" date="2020-08" db="EMBL/GenBank/DDBJ databases">
        <title>Adhaeribacter dokdonensis sp. nov., isolated from the rhizosphere of Elymus tsukushiensis, a plant native to the Dokdo Islands, Republic of Korea.</title>
        <authorList>
            <person name="Ghim S.Y."/>
        </authorList>
    </citation>
    <scope>NUCLEOTIDE SEQUENCE [LARGE SCALE GENOMIC DNA]</scope>
    <source>
        <strain evidence="10 11">KUDC8001</strain>
    </source>
</reference>
<evidence type="ECO:0000256" key="6">
    <source>
        <dbReference type="ARBA" id="ARBA00022989"/>
    </source>
</evidence>
<dbReference type="EMBL" id="CP055153">
    <property type="protein sequence ID" value="QMU27916.1"/>
    <property type="molecule type" value="Genomic_DNA"/>
</dbReference>
<accession>A0A7L7L538</accession>
<evidence type="ECO:0000313" key="10">
    <source>
        <dbReference type="EMBL" id="QMU27916.1"/>
    </source>
</evidence>
<dbReference type="RefSeq" id="WP_182415106.1">
    <property type="nucleotide sequence ID" value="NZ_CP055153.1"/>
</dbReference>
<feature type="transmembrane region" description="Helical" evidence="8">
    <location>
        <begin position="167"/>
        <end position="190"/>
    </location>
</feature>
<protein>
    <submittedName>
        <fullName evidence="10">Glycosyltransferase family 39 protein</fullName>
    </submittedName>
</protein>
<keyword evidence="11" id="KW-1185">Reference proteome</keyword>
<evidence type="ECO:0000256" key="3">
    <source>
        <dbReference type="ARBA" id="ARBA00022676"/>
    </source>
</evidence>
<evidence type="ECO:0000259" key="9">
    <source>
        <dbReference type="Pfam" id="PF13231"/>
    </source>
</evidence>
<feature type="transmembrane region" description="Helical" evidence="8">
    <location>
        <begin position="73"/>
        <end position="106"/>
    </location>
</feature>
<feature type="transmembrane region" description="Helical" evidence="8">
    <location>
        <begin position="366"/>
        <end position="385"/>
    </location>
</feature>
<keyword evidence="3" id="KW-0328">Glycosyltransferase</keyword>
<dbReference type="GO" id="GO:0005886">
    <property type="term" value="C:plasma membrane"/>
    <property type="evidence" value="ECO:0007669"/>
    <property type="project" value="UniProtKB-SubCell"/>
</dbReference>
<feature type="transmembrane region" description="Helical" evidence="8">
    <location>
        <begin position="239"/>
        <end position="262"/>
    </location>
</feature>
<dbReference type="InterPro" id="IPR050297">
    <property type="entry name" value="LipidA_mod_glycosyltrf_83"/>
</dbReference>
<evidence type="ECO:0000256" key="8">
    <source>
        <dbReference type="SAM" id="Phobius"/>
    </source>
</evidence>
<dbReference type="Proteomes" id="UP000514509">
    <property type="component" value="Chromosome"/>
</dbReference>
<dbReference type="PANTHER" id="PTHR33908">
    <property type="entry name" value="MANNOSYLTRANSFERASE YKCB-RELATED"/>
    <property type="match status" value="1"/>
</dbReference>
<evidence type="ECO:0000256" key="2">
    <source>
        <dbReference type="ARBA" id="ARBA00022475"/>
    </source>
</evidence>
<evidence type="ECO:0000256" key="7">
    <source>
        <dbReference type="ARBA" id="ARBA00023136"/>
    </source>
</evidence>
<dbReference type="KEGG" id="add:HUW48_07605"/>
<evidence type="ECO:0000256" key="1">
    <source>
        <dbReference type="ARBA" id="ARBA00004651"/>
    </source>
</evidence>
<organism evidence="10 11">
    <name type="scientific">Adhaeribacter radiodurans</name>
    <dbReference type="NCBI Taxonomy" id="2745197"/>
    <lineage>
        <taxon>Bacteria</taxon>
        <taxon>Pseudomonadati</taxon>
        <taxon>Bacteroidota</taxon>
        <taxon>Cytophagia</taxon>
        <taxon>Cytophagales</taxon>
        <taxon>Hymenobacteraceae</taxon>
        <taxon>Adhaeribacter</taxon>
    </lineage>
</organism>
<keyword evidence="7 8" id="KW-0472">Membrane</keyword>
<keyword evidence="6 8" id="KW-1133">Transmembrane helix</keyword>
<dbReference type="AlphaFoldDB" id="A0A7L7L538"/>
<name>A0A7L7L538_9BACT</name>
<dbReference type="Pfam" id="PF13231">
    <property type="entry name" value="PMT_2"/>
    <property type="match status" value="1"/>
</dbReference>
<feature type="domain" description="Glycosyltransferase RgtA/B/C/D-like" evidence="9">
    <location>
        <begin position="69"/>
        <end position="212"/>
    </location>
</feature>
<dbReference type="InterPro" id="IPR038731">
    <property type="entry name" value="RgtA/B/C-like"/>
</dbReference>
<dbReference type="GO" id="GO:0009103">
    <property type="term" value="P:lipopolysaccharide biosynthetic process"/>
    <property type="evidence" value="ECO:0007669"/>
    <property type="project" value="UniProtKB-ARBA"/>
</dbReference>
<feature type="transmembrane region" description="Helical" evidence="8">
    <location>
        <begin position="392"/>
        <end position="413"/>
    </location>
</feature>
<dbReference type="GO" id="GO:0016763">
    <property type="term" value="F:pentosyltransferase activity"/>
    <property type="evidence" value="ECO:0007669"/>
    <property type="project" value="TreeGrafter"/>
</dbReference>
<feature type="transmembrane region" description="Helical" evidence="8">
    <location>
        <begin position="137"/>
        <end position="155"/>
    </location>
</feature>
<evidence type="ECO:0000256" key="5">
    <source>
        <dbReference type="ARBA" id="ARBA00022692"/>
    </source>
</evidence>
<evidence type="ECO:0000313" key="11">
    <source>
        <dbReference type="Proteomes" id="UP000514509"/>
    </source>
</evidence>